<accession>A0A7I5E6K5</accession>
<dbReference type="OrthoDB" id="5865305at2759"/>
<reference evidence="2" key="1">
    <citation type="submission" date="2020-12" db="UniProtKB">
        <authorList>
            <consortium name="WormBaseParasite"/>
        </authorList>
    </citation>
    <scope>IDENTIFICATION</scope>
    <source>
        <strain evidence="2">MHco3</strain>
    </source>
</reference>
<organism evidence="1 2">
    <name type="scientific">Haemonchus contortus</name>
    <name type="common">Barber pole worm</name>
    <dbReference type="NCBI Taxonomy" id="6289"/>
    <lineage>
        <taxon>Eukaryota</taxon>
        <taxon>Metazoa</taxon>
        <taxon>Ecdysozoa</taxon>
        <taxon>Nematoda</taxon>
        <taxon>Chromadorea</taxon>
        <taxon>Rhabditida</taxon>
        <taxon>Rhabditina</taxon>
        <taxon>Rhabditomorpha</taxon>
        <taxon>Strongyloidea</taxon>
        <taxon>Trichostrongylidae</taxon>
        <taxon>Haemonchus</taxon>
    </lineage>
</organism>
<evidence type="ECO:0000313" key="2">
    <source>
        <dbReference type="WBParaSite" id="HCON_00030550-00001"/>
    </source>
</evidence>
<dbReference type="AlphaFoldDB" id="A0A7I5E6K5"/>
<dbReference type="Proteomes" id="UP000025227">
    <property type="component" value="Unplaced"/>
</dbReference>
<keyword evidence="1" id="KW-1185">Reference proteome</keyword>
<sequence>MVSMIQTITGEDDLLRWDKYWAMDTAGVCEYIGTIDAERSAINEVLSFFEKTIERRSDGYYVRLPYKQNHLPLPSNKTIALKRLTREGYLVAVAIQDEVYTP</sequence>
<evidence type="ECO:0000313" key="1">
    <source>
        <dbReference type="Proteomes" id="UP000025227"/>
    </source>
</evidence>
<dbReference type="WBParaSite" id="HCON_00030550-00001">
    <property type="protein sequence ID" value="HCON_00030550-00001"/>
    <property type="gene ID" value="HCON_00030550"/>
</dbReference>
<proteinExistence type="predicted"/>
<name>A0A7I5E6K5_HAECO</name>
<protein>
    <submittedName>
        <fullName evidence="2">Phage protein</fullName>
    </submittedName>
</protein>